<evidence type="ECO:0000256" key="11">
    <source>
        <dbReference type="ARBA" id="ARBA00022840"/>
    </source>
</evidence>
<evidence type="ECO:0000256" key="15">
    <source>
        <dbReference type="ARBA" id="ARBA00051245"/>
    </source>
</evidence>
<evidence type="ECO:0000256" key="1">
    <source>
        <dbReference type="ARBA" id="ARBA00004429"/>
    </source>
</evidence>
<feature type="transmembrane region" description="Helical" evidence="16">
    <location>
        <begin position="20"/>
        <end position="39"/>
    </location>
</feature>
<dbReference type="Pfam" id="PF02706">
    <property type="entry name" value="Wzz"/>
    <property type="match status" value="1"/>
</dbReference>
<evidence type="ECO:0000256" key="12">
    <source>
        <dbReference type="ARBA" id="ARBA00022989"/>
    </source>
</evidence>
<gene>
    <name evidence="20" type="ORF">GGQ67_002680</name>
</gene>
<keyword evidence="6" id="KW-0997">Cell inner membrane</keyword>
<name>A0A7W6CTS9_9HYPH</name>
<evidence type="ECO:0000256" key="16">
    <source>
        <dbReference type="SAM" id="Phobius"/>
    </source>
</evidence>
<keyword evidence="13 16" id="KW-0472">Membrane</keyword>
<evidence type="ECO:0000256" key="2">
    <source>
        <dbReference type="ARBA" id="ARBA00007316"/>
    </source>
</evidence>
<dbReference type="EMBL" id="JACIDW010000007">
    <property type="protein sequence ID" value="MBB3965013.1"/>
    <property type="molecule type" value="Genomic_DNA"/>
</dbReference>
<dbReference type="AlphaFoldDB" id="A0A7W6CTS9"/>
<dbReference type="Pfam" id="PF13807">
    <property type="entry name" value="GNVR"/>
    <property type="match status" value="1"/>
</dbReference>
<dbReference type="Gene3D" id="3.40.50.300">
    <property type="entry name" value="P-loop containing nucleotide triphosphate hydrolases"/>
    <property type="match status" value="1"/>
</dbReference>
<keyword evidence="11" id="KW-0067">ATP-binding</keyword>
<keyword evidence="12 16" id="KW-1133">Transmembrane helix</keyword>
<comment type="subcellular location">
    <subcellularLocation>
        <location evidence="1">Cell inner membrane</location>
        <topology evidence="1">Multi-pass membrane protein</topology>
    </subcellularLocation>
</comment>
<evidence type="ECO:0000256" key="8">
    <source>
        <dbReference type="ARBA" id="ARBA00022692"/>
    </source>
</evidence>
<dbReference type="PANTHER" id="PTHR32309">
    <property type="entry name" value="TYROSINE-PROTEIN KINASE"/>
    <property type="match status" value="1"/>
</dbReference>
<feature type="domain" description="Polysaccharide chain length determinant N-terminal" evidence="17">
    <location>
        <begin position="5"/>
        <end position="94"/>
    </location>
</feature>
<dbReference type="EC" id="2.7.10.2" evidence="4"/>
<dbReference type="SUPFAM" id="SSF52540">
    <property type="entry name" value="P-loop containing nucleoside triphosphate hydrolases"/>
    <property type="match status" value="1"/>
</dbReference>
<dbReference type="InterPro" id="IPR027417">
    <property type="entry name" value="P-loop_NTPase"/>
</dbReference>
<keyword evidence="5" id="KW-1003">Cell membrane</keyword>
<dbReference type="InterPro" id="IPR003856">
    <property type="entry name" value="LPS_length_determ_N"/>
</dbReference>
<feature type="domain" description="AAA" evidence="18">
    <location>
        <begin position="422"/>
        <end position="544"/>
    </location>
</feature>
<comment type="caution">
    <text evidence="20">The sequence shown here is derived from an EMBL/GenBank/DDBJ whole genome shotgun (WGS) entry which is preliminary data.</text>
</comment>
<dbReference type="InterPro" id="IPR032807">
    <property type="entry name" value="GNVR"/>
</dbReference>
<evidence type="ECO:0000259" key="18">
    <source>
        <dbReference type="Pfam" id="PF13614"/>
    </source>
</evidence>
<dbReference type="GO" id="GO:0004713">
    <property type="term" value="F:protein tyrosine kinase activity"/>
    <property type="evidence" value="ECO:0007669"/>
    <property type="project" value="TreeGrafter"/>
</dbReference>
<dbReference type="PANTHER" id="PTHR32309:SF13">
    <property type="entry name" value="FERRIC ENTEROBACTIN TRANSPORT PROTEIN FEPE"/>
    <property type="match status" value="1"/>
</dbReference>
<evidence type="ECO:0000256" key="6">
    <source>
        <dbReference type="ARBA" id="ARBA00022519"/>
    </source>
</evidence>
<evidence type="ECO:0000259" key="17">
    <source>
        <dbReference type="Pfam" id="PF02706"/>
    </source>
</evidence>
<keyword evidence="21" id="KW-1185">Reference proteome</keyword>
<reference evidence="20 21" key="1">
    <citation type="submission" date="2020-08" db="EMBL/GenBank/DDBJ databases">
        <title>Genomic Encyclopedia of Type Strains, Phase IV (KMG-IV): sequencing the most valuable type-strain genomes for metagenomic binning, comparative biology and taxonomic classification.</title>
        <authorList>
            <person name="Goeker M."/>
        </authorList>
    </citation>
    <scope>NUCLEOTIDE SEQUENCE [LARGE SCALE GENOMIC DNA]</scope>
    <source>
        <strain evidence="20 21">DSM 26575</strain>
    </source>
</reference>
<evidence type="ECO:0000256" key="7">
    <source>
        <dbReference type="ARBA" id="ARBA00022679"/>
    </source>
</evidence>
<dbReference type="InterPro" id="IPR005702">
    <property type="entry name" value="Wzc-like_C"/>
</dbReference>
<evidence type="ECO:0000313" key="20">
    <source>
        <dbReference type="EMBL" id="MBB3965013.1"/>
    </source>
</evidence>
<dbReference type="GO" id="GO:0005886">
    <property type="term" value="C:plasma membrane"/>
    <property type="evidence" value="ECO:0007669"/>
    <property type="project" value="UniProtKB-SubCell"/>
</dbReference>
<evidence type="ECO:0000259" key="19">
    <source>
        <dbReference type="Pfam" id="PF13807"/>
    </source>
</evidence>
<accession>A0A7W6CTS9</accession>
<dbReference type="Pfam" id="PF13614">
    <property type="entry name" value="AAA_31"/>
    <property type="match status" value="1"/>
</dbReference>
<keyword evidence="14" id="KW-0829">Tyrosine-protein kinase</keyword>
<comment type="similarity">
    <text evidence="3">Belongs to the etk/wzc family.</text>
</comment>
<comment type="catalytic activity">
    <reaction evidence="15">
        <text>L-tyrosyl-[protein] + ATP = O-phospho-L-tyrosyl-[protein] + ADP + H(+)</text>
        <dbReference type="Rhea" id="RHEA:10596"/>
        <dbReference type="Rhea" id="RHEA-COMP:10136"/>
        <dbReference type="Rhea" id="RHEA-COMP:20101"/>
        <dbReference type="ChEBI" id="CHEBI:15378"/>
        <dbReference type="ChEBI" id="CHEBI:30616"/>
        <dbReference type="ChEBI" id="CHEBI:46858"/>
        <dbReference type="ChEBI" id="CHEBI:61978"/>
        <dbReference type="ChEBI" id="CHEBI:456216"/>
        <dbReference type="EC" id="2.7.10.2"/>
    </reaction>
</comment>
<keyword evidence="9" id="KW-0547">Nucleotide-binding</keyword>
<feature type="domain" description="Tyrosine-protein kinase G-rich" evidence="19">
    <location>
        <begin position="266"/>
        <end position="339"/>
    </location>
</feature>
<dbReference type="RefSeq" id="WP_183900607.1">
    <property type="nucleotide sequence ID" value="NZ_JACIDW010000007.1"/>
</dbReference>
<evidence type="ECO:0000256" key="5">
    <source>
        <dbReference type="ARBA" id="ARBA00022475"/>
    </source>
</evidence>
<evidence type="ECO:0000313" key="21">
    <source>
        <dbReference type="Proteomes" id="UP000582090"/>
    </source>
</evidence>
<sequence length="617" mass="66184">MSDSADLRMVLGLLRRQIRVVLATTASIVVLTSIILMSLTPRYTAQALVVVDTSAKNLLSPDTTPVAAASDNARVEGEVRIAQSDAVLLDVVREEKLTDDREFAPRSGYFDLAATLARFGGASSGATDAGERETLASFKEAVRVRREGLTYLITIGVTSRDAGKAALLANRVSSVYIRQQIDAKVAGTIAARNSLQARVSAAKDSLASHEGRLNAFLAANVGLRDPSGNANLGLRVADAQFDQRASQPAGTPPPPTPSETLTQFYSLQQSAEIARAQYQNLLTRLQDFEAQASLQLADSRMISEALPPIEPSYPKSVAILAVMSLVALGFGIGAGFLREFFVGGFTGEDQVAAVLNIQLASVVPHEEGGELERPHGRGLSDRIMTAPLSVFSESIRRIRASVEQALLDRHPVLEDARAEGVVIMVSSSLPGEGKSTLATALARTYSLAGKRTLLIDCDLRKPSIHRHVDREPTPAFVNLLRGEADPGLASMVAVDHATNLSVILGARPAEFATDELLMSARVRALLSRARLHFDYVVIDTPPVEAAVDALYLARLCDVALFVVRWARTPQNVARKALAALKGNVGGGTSVIAVLNGQDQRRWFSFRARPPWRAAYAG</sequence>
<organism evidence="20 21">
    <name type="scientific">Rhizobium metallidurans</name>
    <dbReference type="NCBI Taxonomy" id="1265931"/>
    <lineage>
        <taxon>Bacteria</taxon>
        <taxon>Pseudomonadati</taxon>
        <taxon>Pseudomonadota</taxon>
        <taxon>Alphaproteobacteria</taxon>
        <taxon>Hyphomicrobiales</taxon>
        <taxon>Rhizobiaceae</taxon>
        <taxon>Rhizobium/Agrobacterium group</taxon>
        <taxon>Rhizobium</taxon>
    </lineage>
</organism>
<evidence type="ECO:0000256" key="4">
    <source>
        <dbReference type="ARBA" id="ARBA00011903"/>
    </source>
</evidence>
<keyword evidence="10" id="KW-0418">Kinase</keyword>
<evidence type="ECO:0000256" key="10">
    <source>
        <dbReference type="ARBA" id="ARBA00022777"/>
    </source>
</evidence>
<keyword evidence="7" id="KW-0808">Transferase</keyword>
<dbReference type="InterPro" id="IPR025669">
    <property type="entry name" value="AAA_dom"/>
</dbReference>
<comment type="similarity">
    <text evidence="2">Belongs to the CpsD/CapB family.</text>
</comment>
<keyword evidence="8 16" id="KW-0812">Transmembrane</keyword>
<dbReference type="InterPro" id="IPR050445">
    <property type="entry name" value="Bact_polysacc_biosynth/exp"/>
</dbReference>
<proteinExistence type="inferred from homology"/>
<dbReference type="CDD" id="cd05387">
    <property type="entry name" value="BY-kinase"/>
    <property type="match status" value="1"/>
</dbReference>
<evidence type="ECO:0000256" key="3">
    <source>
        <dbReference type="ARBA" id="ARBA00008883"/>
    </source>
</evidence>
<protein>
    <recommendedName>
        <fullName evidence="4">non-specific protein-tyrosine kinase</fullName>
        <ecNumber evidence="4">2.7.10.2</ecNumber>
    </recommendedName>
</protein>
<evidence type="ECO:0000256" key="14">
    <source>
        <dbReference type="ARBA" id="ARBA00023137"/>
    </source>
</evidence>
<evidence type="ECO:0000256" key="9">
    <source>
        <dbReference type="ARBA" id="ARBA00022741"/>
    </source>
</evidence>
<dbReference type="Proteomes" id="UP000582090">
    <property type="component" value="Unassembled WGS sequence"/>
</dbReference>
<evidence type="ECO:0000256" key="13">
    <source>
        <dbReference type="ARBA" id="ARBA00023136"/>
    </source>
</evidence>